<protein>
    <submittedName>
        <fullName evidence="2">Uncharacterized protein</fullName>
    </submittedName>
</protein>
<reference evidence="2 3" key="1">
    <citation type="submission" date="2014-02" db="EMBL/GenBank/DDBJ databases">
        <title>The genome sequence of the entomopathogenic fungus Metarhizium robertsii ARSEF 2575.</title>
        <authorList>
            <person name="Giuliano Garisto Donzelli B."/>
            <person name="Roe B.A."/>
            <person name="Macmil S.L."/>
            <person name="Krasnoff S.B."/>
            <person name="Gibson D.M."/>
        </authorList>
    </citation>
    <scope>NUCLEOTIDE SEQUENCE [LARGE SCALE GENOMIC DNA]</scope>
    <source>
        <strain evidence="2 3">ARSEF 2575</strain>
    </source>
</reference>
<evidence type="ECO:0000313" key="3">
    <source>
        <dbReference type="Proteomes" id="UP000030151"/>
    </source>
</evidence>
<gene>
    <name evidence="2" type="ORF">X797_011362</name>
</gene>
<dbReference type="Proteomes" id="UP000030151">
    <property type="component" value="Unassembled WGS sequence"/>
</dbReference>
<comment type="caution">
    <text evidence="2">The sequence shown here is derived from an EMBL/GenBank/DDBJ whole genome shotgun (WGS) entry which is preliminary data.</text>
</comment>
<name>A0A0A1UN12_9HYPO</name>
<evidence type="ECO:0000256" key="1">
    <source>
        <dbReference type="SAM" id="MobiDB-lite"/>
    </source>
</evidence>
<dbReference type="OrthoDB" id="4941104at2759"/>
<proteinExistence type="predicted"/>
<feature type="compositionally biased region" description="Basic residues" evidence="1">
    <location>
        <begin position="89"/>
        <end position="104"/>
    </location>
</feature>
<feature type="compositionally biased region" description="Low complexity" evidence="1">
    <location>
        <begin position="34"/>
        <end position="58"/>
    </location>
</feature>
<organism evidence="2 3">
    <name type="scientific">Metarhizium robertsii</name>
    <dbReference type="NCBI Taxonomy" id="568076"/>
    <lineage>
        <taxon>Eukaryota</taxon>
        <taxon>Fungi</taxon>
        <taxon>Dikarya</taxon>
        <taxon>Ascomycota</taxon>
        <taxon>Pezizomycotina</taxon>
        <taxon>Sordariomycetes</taxon>
        <taxon>Hypocreomycetidae</taxon>
        <taxon>Hypocreales</taxon>
        <taxon>Clavicipitaceae</taxon>
        <taxon>Metarhizium</taxon>
    </lineage>
</organism>
<sequence length="152" mass="15956">MSSTKLATAQIPLRAAAACTRLVPLAATRPFSMSASPGMPKKKAAAAASSSQSHKPQPTESEEDVSADRSPVDPLHAPKTVDGQSKPAGVRKAKPSPGGHKQKTTSKESGDGISVRIYLDVGSDAGEPKIGDFSWEHILYRVFTCSPDDVET</sequence>
<accession>A0A0A1UN12</accession>
<dbReference type="AlphaFoldDB" id="A0A0A1UN12"/>
<evidence type="ECO:0000313" key="2">
    <source>
        <dbReference type="EMBL" id="EXU95567.1"/>
    </source>
</evidence>
<feature type="region of interest" description="Disordered" evidence="1">
    <location>
        <begin position="31"/>
        <end position="113"/>
    </location>
</feature>
<dbReference type="HOGENOM" id="CLU_144942_0_0_1"/>
<dbReference type="EMBL" id="JELW01000074">
    <property type="protein sequence ID" value="EXU95567.1"/>
    <property type="molecule type" value="Genomic_DNA"/>
</dbReference>
<dbReference type="eggNOG" id="ENOG502TG9X">
    <property type="taxonomic scope" value="Eukaryota"/>
</dbReference>